<accession>A0AAV4N5S8</accession>
<evidence type="ECO:0000313" key="2">
    <source>
        <dbReference type="Proteomes" id="UP001054837"/>
    </source>
</evidence>
<dbReference type="EMBL" id="BPLQ01001202">
    <property type="protein sequence ID" value="GIX79620.1"/>
    <property type="molecule type" value="Genomic_DNA"/>
</dbReference>
<proteinExistence type="predicted"/>
<comment type="caution">
    <text evidence="1">The sequence shown here is derived from an EMBL/GenBank/DDBJ whole genome shotgun (WGS) entry which is preliminary data.</text>
</comment>
<sequence>MLFPPNSIIEPTLLYTTELMKYQKLIDICFTQSFITSSPPPPTTKDFDPTSAQSHAEHVSFLPRMEGRNYLPPPVPEKLFYPLVLLQLPAKCCGFGERMLVEIRSELRAECGIHVLPRSAIRTPRTTGPPIFSSLRGRTVSVLCCMQIAHLTE</sequence>
<reference evidence="1 2" key="1">
    <citation type="submission" date="2021-06" db="EMBL/GenBank/DDBJ databases">
        <title>Caerostris darwini draft genome.</title>
        <authorList>
            <person name="Kono N."/>
            <person name="Arakawa K."/>
        </authorList>
    </citation>
    <scope>NUCLEOTIDE SEQUENCE [LARGE SCALE GENOMIC DNA]</scope>
</reference>
<keyword evidence="2" id="KW-1185">Reference proteome</keyword>
<dbReference type="Proteomes" id="UP001054837">
    <property type="component" value="Unassembled WGS sequence"/>
</dbReference>
<evidence type="ECO:0000313" key="1">
    <source>
        <dbReference type="EMBL" id="GIX79620.1"/>
    </source>
</evidence>
<organism evidence="1 2">
    <name type="scientific">Caerostris darwini</name>
    <dbReference type="NCBI Taxonomy" id="1538125"/>
    <lineage>
        <taxon>Eukaryota</taxon>
        <taxon>Metazoa</taxon>
        <taxon>Ecdysozoa</taxon>
        <taxon>Arthropoda</taxon>
        <taxon>Chelicerata</taxon>
        <taxon>Arachnida</taxon>
        <taxon>Araneae</taxon>
        <taxon>Araneomorphae</taxon>
        <taxon>Entelegynae</taxon>
        <taxon>Araneoidea</taxon>
        <taxon>Araneidae</taxon>
        <taxon>Caerostris</taxon>
    </lineage>
</organism>
<dbReference type="AlphaFoldDB" id="A0AAV4N5S8"/>
<name>A0AAV4N5S8_9ARAC</name>
<gene>
    <name evidence="1" type="ORF">CDAR_4121</name>
</gene>
<protein>
    <submittedName>
        <fullName evidence="1">Uncharacterized protein</fullName>
    </submittedName>
</protein>